<dbReference type="InterPro" id="IPR011990">
    <property type="entry name" value="TPR-like_helical_dom_sf"/>
</dbReference>
<dbReference type="SUPFAM" id="SSF48452">
    <property type="entry name" value="TPR-like"/>
    <property type="match status" value="2"/>
</dbReference>
<dbReference type="Proteomes" id="UP000886381">
    <property type="component" value="Unassembled WGS sequence"/>
</dbReference>
<proteinExistence type="predicted"/>
<protein>
    <submittedName>
        <fullName evidence="1">Tetratricopeptide repeat protein</fullName>
    </submittedName>
</protein>
<dbReference type="EMBL" id="DRDR01000057">
    <property type="protein sequence ID" value="HDL60070.1"/>
    <property type="molecule type" value="Genomic_DNA"/>
</dbReference>
<dbReference type="SMART" id="SM00028">
    <property type="entry name" value="TPR"/>
    <property type="match status" value="6"/>
</dbReference>
<organism evidence="1">
    <name type="scientific">candidate division WOR-3 bacterium</name>
    <dbReference type="NCBI Taxonomy" id="2052148"/>
    <lineage>
        <taxon>Bacteria</taxon>
        <taxon>Bacteria division WOR-3</taxon>
    </lineage>
</organism>
<comment type="caution">
    <text evidence="1">The sequence shown here is derived from an EMBL/GenBank/DDBJ whole genome shotgun (WGS) entry which is preliminary data.</text>
</comment>
<dbReference type="AlphaFoldDB" id="A0A7V0Q688"/>
<feature type="non-terminal residue" evidence="1">
    <location>
        <position position="1"/>
    </location>
</feature>
<dbReference type="Gene3D" id="1.25.40.10">
    <property type="entry name" value="Tetratricopeptide repeat domain"/>
    <property type="match status" value="1"/>
</dbReference>
<gene>
    <name evidence="1" type="ORF">ENH14_01295</name>
</gene>
<sequence>KLILSDIYKRKGYYKRALDLLMEINVSMLRDSNLIARFYRLKAESFYRLQKFSRALVIYDTLLNYFKIYTDTNFIHFRRGKIYYLQGKLGMAIQDLQHVTQESRYYGWSIYYNAKVKIKLGNIDDALKILRFLESHFEDKELKFYVYKLKGELYEKKRIFNLARENYVKAAELTSDPKTKYDLFYRAEYCNYKLGKYKSAPQLNISYIKKYPESPKNPELLYELFLYYYKTGLFAASLDALDSMINFYPDEEPTLLALKYLVEHHRDHQIEKILLTYSTKTKTFQNDVFLLLGKLKERTGNDEEALKFYSKVKGKMKEEADICIMDILYRNNKLDELLNYAEDLRENVNTRSGFNALIFTIKALRNKGLEEAMWTLIDQYRMETFRFKADFLIFISDIYLEEGDTLQAIRTLEEAEKIAVNKQLRRKIEEKIKKILEGI</sequence>
<reference evidence="1" key="1">
    <citation type="journal article" date="2020" name="mSystems">
        <title>Genome- and Community-Level Interaction Insights into Carbon Utilization and Element Cycling Functions of Hydrothermarchaeota in Hydrothermal Sediment.</title>
        <authorList>
            <person name="Zhou Z."/>
            <person name="Liu Y."/>
            <person name="Xu W."/>
            <person name="Pan J."/>
            <person name="Luo Z.H."/>
            <person name="Li M."/>
        </authorList>
    </citation>
    <scope>NUCLEOTIDE SEQUENCE [LARGE SCALE GENOMIC DNA]</scope>
    <source>
        <strain evidence="1">HyVt-28</strain>
    </source>
</reference>
<evidence type="ECO:0000313" key="1">
    <source>
        <dbReference type="EMBL" id="HDL60070.1"/>
    </source>
</evidence>
<accession>A0A7V0Q688</accession>
<name>A0A7V0Q688_UNCW3</name>
<dbReference type="InterPro" id="IPR019734">
    <property type="entry name" value="TPR_rpt"/>
</dbReference>